<evidence type="ECO:0000256" key="4">
    <source>
        <dbReference type="SAM" id="SignalP"/>
    </source>
</evidence>
<proteinExistence type="inferred from homology"/>
<dbReference type="AlphaFoldDB" id="A0A920D0U8"/>
<evidence type="ECO:0000256" key="2">
    <source>
        <dbReference type="RuleBase" id="RU361173"/>
    </source>
</evidence>
<keyword evidence="2" id="KW-0119">Carbohydrate metabolism</keyword>
<dbReference type="InterPro" id="IPR035992">
    <property type="entry name" value="Ricin_B-like_lectins"/>
</dbReference>
<dbReference type="PANTHER" id="PTHR31683:SF18">
    <property type="entry name" value="PECTATE LYASE 21-RELATED"/>
    <property type="match status" value="1"/>
</dbReference>
<feature type="region of interest" description="Disordered" evidence="3">
    <location>
        <begin position="172"/>
        <end position="217"/>
    </location>
</feature>
<dbReference type="Gene3D" id="2.80.10.50">
    <property type="match status" value="2"/>
</dbReference>
<organism evidence="6 7">
    <name type="scientific">Paenibacillus montaniterrae</name>
    <dbReference type="NCBI Taxonomy" id="429341"/>
    <lineage>
        <taxon>Bacteria</taxon>
        <taxon>Bacillati</taxon>
        <taxon>Bacillota</taxon>
        <taxon>Bacilli</taxon>
        <taxon>Bacillales</taxon>
        <taxon>Paenibacillaceae</taxon>
        <taxon>Paenibacillus</taxon>
    </lineage>
</organism>
<accession>A0A920D0U8</accession>
<evidence type="ECO:0000313" key="7">
    <source>
        <dbReference type="Proteomes" id="UP000683139"/>
    </source>
</evidence>
<comment type="caution">
    <text evidence="6">The sequence shown here is derived from an EMBL/GenBank/DDBJ whole genome shotgun (WGS) entry which is preliminary data.</text>
</comment>
<dbReference type="Pfam" id="PF14200">
    <property type="entry name" value="RicinB_lectin_2"/>
    <property type="match status" value="2"/>
</dbReference>
<dbReference type="InterPro" id="IPR012334">
    <property type="entry name" value="Pectin_lyas_fold"/>
</dbReference>
<dbReference type="PANTHER" id="PTHR31683">
    <property type="entry name" value="PECTATE LYASE 18-RELATED"/>
    <property type="match status" value="1"/>
</dbReference>
<comment type="similarity">
    <text evidence="2">Belongs to the polysaccharide lyase 1 family.</text>
</comment>
<keyword evidence="4" id="KW-0732">Signal</keyword>
<dbReference type="SUPFAM" id="SSF50370">
    <property type="entry name" value="Ricin B-like lectins"/>
    <property type="match status" value="1"/>
</dbReference>
<dbReference type="EMBL" id="BOSE01000011">
    <property type="protein sequence ID" value="GIP18923.1"/>
    <property type="molecule type" value="Genomic_DNA"/>
</dbReference>
<dbReference type="GO" id="GO:0005576">
    <property type="term" value="C:extracellular region"/>
    <property type="evidence" value="ECO:0007669"/>
    <property type="project" value="UniProtKB-SubCell"/>
</dbReference>
<evidence type="ECO:0000313" key="6">
    <source>
        <dbReference type="EMBL" id="GIP18923.1"/>
    </source>
</evidence>
<reference evidence="6" key="1">
    <citation type="submission" date="2021-03" db="EMBL/GenBank/DDBJ databases">
        <title>Antimicrobial resistance genes in bacteria isolated from Japanese honey, and their potential for conferring macrolide and lincosamide resistance in the American foulbrood pathogen Paenibacillus larvae.</title>
        <authorList>
            <person name="Okamoto M."/>
            <person name="Kumagai M."/>
            <person name="Kanamori H."/>
            <person name="Takamatsu D."/>
        </authorList>
    </citation>
    <scope>NUCLEOTIDE SEQUENCE</scope>
    <source>
        <strain evidence="6">J40TS1</strain>
    </source>
</reference>
<dbReference type="Proteomes" id="UP000683139">
    <property type="component" value="Unassembled WGS sequence"/>
</dbReference>
<protein>
    <recommendedName>
        <fullName evidence="5">Pectate lyase domain-containing protein</fullName>
    </recommendedName>
</protein>
<keyword evidence="1 2" id="KW-0456">Lyase</keyword>
<dbReference type="Pfam" id="PF00544">
    <property type="entry name" value="Pectate_lyase_4"/>
    <property type="match status" value="1"/>
</dbReference>
<dbReference type="InterPro" id="IPR002022">
    <property type="entry name" value="Pec_lyase"/>
</dbReference>
<dbReference type="PROSITE" id="PS50231">
    <property type="entry name" value="RICIN_B_LECTIN"/>
    <property type="match status" value="1"/>
</dbReference>
<dbReference type="SMART" id="SM00656">
    <property type="entry name" value="Amb_all"/>
    <property type="match status" value="1"/>
</dbReference>
<dbReference type="InterPro" id="IPR011050">
    <property type="entry name" value="Pectin_lyase_fold/virulence"/>
</dbReference>
<keyword evidence="2" id="KW-0964">Secreted</keyword>
<evidence type="ECO:0000256" key="1">
    <source>
        <dbReference type="ARBA" id="ARBA00023239"/>
    </source>
</evidence>
<dbReference type="GO" id="GO:0000272">
    <property type="term" value="P:polysaccharide catabolic process"/>
    <property type="evidence" value="ECO:0007669"/>
    <property type="project" value="UniProtKB-KW"/>
</dbReference>
<keyword evidence="7" id="KW-1185">Reference proteome</keyword>
<feature type="domain" description="Pectate lyase" evidence="5">
    <location>
        <begin position="226"/>
        <end position="437"/>
    </location>
</feature>
<dbReference type="InterPro" id="IPR000772">
    <property type="entry name" value="Ricin_B_lectin"/>
</dbReference>
<comment type="subcellular location">
    <subcellularLocation>
        <location evidence="2">Secreted</location>
    </subcellularLocation>
</comment>
<feature type="chain" id="PRO_5039586601" description="Pectate lyase domain-containing protein" evidence="4">
    <location>
        <begin position="24"/>
        <end position="500"/>
    </location>
</feature>
<evidence type="ECO:0000259" key="5">
    <source>
        <dbReference type="SMART" id="SM00656"/>
    </source>
</evidence>
<name>A0A920D0U8_9BACL</name>
<keyword evidence="2" id="KW-0624">Polysaccharide degradation</keyword>
<gene>
    <name evidence="6" type="ORF">J40TS1_45650</name>
</gene>
<evidence type="ECO:0000256" key="3">
    <source>
        <dbReference type="SAM" id="MobiDB-lite"/>
    </source>
</evidence>
<dbReference type="Gene3D" id="2.160.20.10">
    <property type="entry name" value="Single-stranded right-handed beta-helix, Pectin lyase-like"/>
    <property type="match status" value="1"/>
</dbReference>
<sequence>MKRISSILLAFAMVLSVVFIAPAQHASAAFDTSKSYVLLNKNSGQALDVFEWATGDDAPLAQFTRNDLAVQQWQIVDAGSGYSQLISRHSGKLVYVKDKSKENGAQIVQMRSRSSQAHDWKIESVGGGFYKLTNKNSNKVLEVSQGSQTPGALIVQNTYDGSDKQLWQIVEVGQSGGNPGNPGNPGTPGTPGTPGSGTPDFSMKGFATLNGGTTGGEGGTTVVVTTGNQIINALKNKSSNTPLKIIVNGKITPSNTSASKIDIKDVNDVSIVGQGTNGEFDGIGIKIWRANNIVIRNLKIHHVNIGDKDAISIEGPSSNIWIDHNELYNSLNVDKDYYDGLLDVKSNADYITISWNYFHDSWKTSLVGSSDSDNHNRKITYHHNRWENVNSRLPLFRFGQGHLFNNYYNNIIDSGINSRMGAKLRIEHNHFENSSNPILSAYSSQDGYWHVVNNKFVNSSGSMPTTSTTTYNPPYSYSLDHVDQVKSIVTQYAGVGKVNP</sequence>
<dbReference type="SUPFAM" id="SSF51126">
    <property type="entry name" value="Pectin lyase-like"/>
    <property type="match status" value="1"/>
</dbReference>
<dbReference type="InterPro" id="IPR045032">
    <property type="entry name" value="PEL"/>
</dbReference>
<dbReference type="GO" id="GO:0030570">
    <property type="term" value="F:pectate lyase activity"/>
    <property type="evidence" value="ECO:0007669"/>
    <property type="project" value="InterPro"/>
</dbReference>
<feature type="signal peptide" evidence="4">
    <location>
        <begin position="1"/>
        <end position="23"/>
    </location>
</feature>